<evidence type="ECO:0000313" key="1">
    <source>
        <dbReference type="EMBL" id="EHP45517.1"/>
    </source>
</evidence>
<name>H1DKM4_9BACT</name>
<dbReference type="AlphaFoldDB" id="H1DKM4"/>
<dbReference type="STRING" id="742817.HMPREF9449_02810"/>
<keyword evidence="2" id="KW-1185">Reference proteome</keyword>
<reference evidence="1 2" key="1">
    <citation type="submission" date="2012-01" db="EMBL/GenBank/DDBJ databases">
        <title>The Genome Sequence of Odoribacter laneus YIT 12061.</title>
        <authorList>
            <consortium name="The Broad Institute Genome Sequencing Platform"/>
            <person name="Earl A."/>
            <person name="Ward D."/>
            <person name="Feldgarden M."/>
            <person name="Gevers D."/>
            <person name="Morotomi M."/>
            <person name="Young S.K."/>
            <person name="Zeng Q."/>
            <person name="Gargeya S."/>
            <person name="Fitzgerald M."/>
            <person name="Haas B."/>
            <person name="Abouelleil A."/>
            <person name="Alvarado L."/>
            <person name="Arachchi H.M."/>
            <person name="Berlin A."/>
            <person name="Chapman S.B."/>
            <person name="Gearin G."/>
            <person name="Goldberg J."/>
            <person name="Griggs A."/>
            <person name="Gujja S."/>
            <person name="Hansen M."/>
            <person name="Heiman D."/>
            <person name="Howarth C."/>
            <person name="Larimer J."/>
            <person name="Lui A."/>
            <person name="MacDonald P.J.P."/>
            <person name="McCowen C."/>
            <person name="Montmayeur A."/>
            <person name="Murphy C."/>
            <person name="Neiman D."/>
            <person name="Pearson M."/>
            <person name="Priest M."/>
            <person name="Roberts A."/>
            <person name="Saif S."/>
            <person name="Shea T."/>
            <person name="Sisk P."/>
            <person name="Stolte C."/>
            <person name="Sykes S."/>
            <person name="Wortman J."/>
            <person name="Nusbaum C."/>
            <person name="Birren B."/>
        </authorList>
    </citation>
    <scope>NUCLEOTIDE SEQUENCE [LARGE SCALE GENOMIC DNA]</scope>
    <source>
        <strain evidence="1 2">YIT 12061</strain>
    </source>
</reference>
<gene>
    <name evidence="1" type="ORF">HMPREF9449_02810</name>
</gene>
<protein>
    <submittedName>
        <fullName evidence="1">Uncharacterized protein</fullName>
    </submittedName>
</protein>
<dbReference type="PATRIC" id="fig|742817.3.peg.3002"/>
<accession>H1DKM4</accession>
<sequence length="540" mass="59620">MKIFKIFEMSVFALLAWGACSDDDDSKNKSDLPVFNVTFEQVSVAFYQGDRYNAGSGNYVIRMQTDDIMLQLDFESSLSEDVNAAFPEAGNYSPAASTGSHTAGHYNLGGNATYWTAEGIKYLVKSGDFTIAIKENICHVTGEFLSEKGAVLQFSFQAALQFRYQAVSDKIGFTFVSDARYQTVQDGEIGAYRLELTDDSKEYTLGLVFFDQLAADSQHPLPAAGNYAAGEKGATVAGTFRPGDAETLSYWKDKEGLHPIVSGTFSVAYENVFVQLKGTLTSEDGKTLNFGYQGKLDFPGEEASYNLYTNLSGTWQIQATDWLVYNKDSKAWEFGGAAPDYTGKLMGDNKNRLFYGSGFWDMYCGFLMDAKSDKLVISTDPTENPVAMVTAGLKQYVLFITLYDPHTGYLLSAGKEIELSWTEDYGKLTVKGVKGQVTDSETGDLIDVNYEYMGVIGTANGSSYTLFSNWSFAYLPTLEKVEGQSEASQPFAFEKNKEAFYAIRNSSENKILPVQFDTLGAAKISEILTADEIERITFLR</sequence>
<dbReference type="Proteomes" id="UP000004892">
    <property type="component" value="Unassembled WGS sequence"/>
</dbReference>
<dbReference type="PROSITE" id="PS51257">
    <property type="entry name" value="PROKAR_LIPOPROTEIN"/>
    <property type="match status" value="1"/>
</dbReference>
<dbReference type="HOGENOM" id="CLU_504162_0_0_10"/>
<comment type="caution">
    <text evidence="1">The sequence shown here is derived from an EMBL/GenBank/DDBJ whole genome shotgun (WGS) entry which is preliminary data.</text>
</comment>
<organism evidence="1 2">
    <name type="scientific">Odoribacter laneus YIT 12061</name>
    <dbReference type="NCBI Taxonomy" id="742817"/>
    <lineage>
        <taxon>Bacteria</taxon>
        <taxon>Pseudomonadati</taxon>
        <taxon>Bacteroidota</taxon>
        <taxon>Bacteroidia</taxon>
        <taxon>Bacteroidales</taxon>
        <taxon>Odoribacteraceae</taxon>
        <taxon>Odoribacter</taxon>
    </lineage>
</organism>
<dbReference type="EMBL" id="ADMC01000030">
    <property type="protein sequence ID" value="EHP45517.1"/>
    <property type="molecule type" value="Genomic_DNA"/>
</dbReference>
<dbReference type="RefSeq" id="WP_009137953.1">
    <property type="nucleotide sequence ID" value="NZ_JH594597.1"/>
</dbReference>
<proteinExistence type="predicted"/>
<dbReference type="GeneID" id="98070336"/>
<dbReference type="eggNOG" id="ENOG502ZKRM">
    <property type="taxonomic scope" value="Bacteria"/>
</dbReference>
<evidence type="ECO:0000313" key="2">
    <source>
        <dbReference type="Proteomes" id="UP000004892"/>
    </source>
</evidence>